<keyword evidence="3" id="KW-0808">Transferase</keyword>
<evidence type="ECO:0000256" key="4">
    <source>
        <dbReference type="ARBA" id="ARBA00022723"/>
    </source>
</evidence>
<dbReference type="GO" id="GO:0016567">
    <property type="term" value="P:protein ubiquitination"/>
    <property type="evidence" value="ECO:0007669"/>
    <property type="project" value="TreeGrafter"/>
</dbReference>
<dbReference type="SMART" id="SM00184">
    <property type="entry name" value="RING"/>
    <property type="match status" value="1"/>
</dbReference>
<dbReference type="Pfam" id="PF14369">
    <property type="entry name" value="Zn_ribbon_19"/>
    <property type="match status" value="1"/>
</dbReference>
<sequence>MAQTTSFWCYQCNRHISISINTTSMTCPHCITTPTSRRRSLGFRRNRRSNTGENSPFNPVILLRSPQQNTGDDVSGGERLYRLYYHDGAGTGLRRLPQTMSELLLGAGFNRLLDQLSQLESNRSEKAPASKTAIESMPTVEIEACHVSAELDCPVCYEGFVIGDEAREMPCQHLYHSHCILPWLSIRNSCPICRHELNSETQIEPDSEHNQVNNNNNNNNDWGHNEPVGLSIWRLPGGGYAVGRFSGGRSGVREVPVVYTEMDGDYNINGLTRRVVWRRNRGSGVGGMGRLFGKFASVFRRFSSSSIPRSRRGWAMEEAAGMGMVRG</sequence>
<dbReference type="SUPFAM" id="SSF57850">
    <property type="entry name" value="RING/U-box"/>
    <property type="match status" value="1"/>
</dbReference>
<dbReference type="PROSITE" id="PS50089">
    <property type="entry name" value="ZF_RING_2"/>
    <property type="match status" value="1"/>
</dbReference>
<dbReference type="EC" id="2.3.2.27" evidence="2"/>
<evidence type="ECO:0000259" key="10">
    <source>
        <dbReference type="PROSITE" id="PS50089"/>
    </source>
</evidence>
<evidence type="ECO:0000256" key="1">
    <source>
        <dbReference type="ARBA" id="ARBA00000900"/>
    </source>
</evidence>
<feature type="region of interest" description="Disordered" evidence="9">
    <location>
        <begin position="38"/>
        <end position="73"/>
    </location>
</feature>
<evidence type="ECO:0000256" key="8">
    <source>
        <dbReference type="PROSITE-ProRule" id="PRU00175"/>
    </source>
</evidence>
<evidence type="ECO:0000256" key="7">
    <source>
        <dbReference type="ARBA" id="ARBA00022833"/>
    </source>
</evidence>
<dbReference type="InterPro" id="IPR039525">
    <property type="entry name" value="RNF126-like_zinc-ribbon"/>
</dbReference>
<feature type="compositionally biased region" description="Basic residues" evidence="9">
    <location>
        <begin position="38"/>
        <end position="48"/>
    </location>
</feature>
<dbReference type="GO" id="GO:0061630">
    <property type="term" value="F:ubiquitin protein ligase activity"/>
    <property type="evidence" value="ECO:0007669"/>
    <property type="project" value="UniProtKB-EC"/>
</dbReference>
<reference evidence="11 12" key="1">
    <citation type="submission" date="2024-01" db="EMBL/GenBank/DDBJ databases">
        <title>The complete chloroplast genome sequence of Lithospermum erythrorhizon: insights into the phylogenetic relationship among Boraginaceae species and the maternal lineages of purple gromwells.</title>
        <authorList>
            <person name="Okada T."/>
            <person name="Watanabe K."/>
        </authorList>
    </citation>
    <scope>NUCLEOTIDE SEQUENCE [LARGE SCALE GENOMIC DNA]</scope>
</reference>
<dbReference type="InterPro" id="IPR013083">
    <property type="entry name" value="Znf_RING/FYVE/PHD"/>
</dbReference>
<dbReference type="CDD" id="cd16667">
    <property type="entry name" value="RING-H2_RNF126-like"/>
    <property type="match status" value="1"/>
</dbReference>
<gene>
    <name evidence="11" type="ORF">LIER_42084</name>
</gene>
<dbReference type="Pfam" id="PF13639">
    <property type="entry name" value="zf-RING_2"/>
    <property type="match status" value="1"/>
</dbReference>
<dbReference type="Proteomes" id="UP001454036">
    <property type="component" value="Unassembled WGS sequence"/>
</dbReference>
<dbReference type="GO" id="GO:0016874">
    <property type="term" value="F:ligase activity"/>
    <property type="evidence" value="ECO:0007669"/>
    <property type="project" value="UniProtKB-KW"/>
</dbReference>
<dbReference type="Pfam" id="PF06547">
    <property type="entry name" value="DUF1117"/>
    <property type="match status" value="1"/>
</dbReference>
<keyword evidence="11" id="KW-0436">Ligase</keyword>
<dbReference type="Gene3D" id="3.30.40.10">
    <property type="entry name" value="Zinc/RING finger domain, C3HC4 (zinc finger)"/>
    <property type="match status" value="1"/>
</dbReference>
<keyword evidence="4" id="KW-0479">Metal-binding</keyword>
<evidence type="ECO:0000256" key="5">
    <source>
        <dbReference type="ARBA" id="ARBA00022771"/>
    </source>
</evidence>
<keyword evidence="6" id="KW-0833">Ubl conjugation pathway</keyword>
<evidence type="ECO:0000256" key="3">
    <source>
        <dbReference type="ARBA" id="ARBA00022679"/>
    </source>
</evidence>
<evidence type="ECO:0000256" key="2">
    <source>
        <dbReference type="ARBA" id="ARBA00012483"/>
    </source>
</evidence>
<dbReference type="GO" id="GO:0005737">
    <property type="term" value="C:cytoplasm"/>
    <property type="evidence" value="ECO:0007669"/>
    <property type="project" value="TreeGrafter"/>
</dbReference>
<name>A0AAV3RL50_LITER</name>
<dbReference type="GO" id="GO:0008270">
    <property type="term" value="F:zinc ion binding"/>
    <property type="evidence" value="ECO:0007669"/>
    <property type="project" value="UniProtKB-KW"/>
</dbReference>
<evidence type="ECO:0000313" key="12">
    <source>
        <dbReference type="Proteomes" id="UP001454036"/>
    </source>
</evidence>
<keyword evidence="5 8" id="KW-0863">Zinc-finger</keyword>
<comment type="catalytic activity">
    <reaction evidence="1">
        <text>S-ubiquitinyl-[E2 ubiquitin-conjugating enzyme]-L-cysteine + [acceptor protein]-L-lysine = [E2 ubiquitin-conjugating enzyme]-L-cysteine + N(6)-ubiquitinyl-[acceptor protein]-L-lysine.</text>
        <dbReference type="EC" id="2.3.2.27"/>
    </reaction>
</comment>
<dbReference type="EMBL" id="BAABME010028033">
    <property type="protein sequence ID" value="GAA0176471.1"/>
    <property type="molecule type" value="Genomic_DNA"/>
</dbReference>
<evidence type="ECO:0000256" key="6">
    <source>
        <dbReference type="ARBA" id="ARBA00022786"/>
    </source>
</evidence>
<protein>
    <recommendedName>
        <fullName evidence="2">RING-type E3 ubiquitin transferase</fullName>
        <ecNumber evidence="2">2.3.2.27</ecNumber>
    </recommendedName>
</protein>
<keyword evidence="7" id="KW-0862">Zinc</keyword>
<dbReference type="InterPro" id="IPR010543">
    <property type="entry name" value="DUF1117"/>
</dbReference>
<feature type="region of interest" description="Disordered" evidence="9">
    <location>
        <begin position="203"/>
        <end position="223"/>
    </location>
</feature>
<accession>A0AAV3RL50</accession>
<organism evidence="11 12">
    <name type="scientific">Lithospermum erythrorhizon</name>
    <name type="common">Purple gromwell</name>
    <name type="synonym">Lithospermum officinale var. erythrorhizon</name>
    <dbReference type="NCBI Taxonomy" id="34254"/>
    <lineage>
        <taxon>Eukaryota</taxon>
        <taxon>Viridiplantae</taxon>
        <taxon>Streptophyta</taxon>
        <taxon>Embryophyta</taxon>
        <taxon>Tracheophyta</taxon>
        <taxon>Spermatophyta</taxon>
        <taxon>Magnoliopsida</taxon>
        <taxon>eudicotyledons</taxon>
        <taxon>Gunneridae</taxon>
        <taxon>Pentapetalae</taxon>
        <taxon>asterids</taxon>
        <taxon>lamiids</taxon>
        <taxon>Boraginales</taxon>
        <taxon>Boraginaceae</taxon>
        <taxon>Boraginoideae</taxon>
        <taxon>Lithospermeae</taxon>
        <taxon>Lithospermum</taxon>
    </lineage>
</organism>
<keyword evidence="12" id="KW-1185">Reference proteome</keyword>
<dbReference type="PANTHER" id="PTHR15710">
    <property type="entry name" value="E3 UBIQUITIN-PROTEIN LIGASE PRAJA"/>
    <property type="match status" value="1"/>
</dbReference>
<evidence type="ECO:0000313" key="11">
    <source>
        <dbReference type="EMBL" id="GAA0176471.1"/>
    </source>
</evidence>
<dbReference type="PANTHER" id="PTHR15710:SF217">
    <property type="entry name" value="E3 UBIQUITIN-PROTEIN LIGASE RDUF2"/>
    <property type="match status" value="1"/>
</dbReference>
<proteinExistence type="predicted"/>
<feature type="domain" description="RING-type" evidence="10">
    <location>
        <begin position="153"/>
        <end position="194"/>
    </location>
</feature>
<dbReference type="AlphaFoldDB" id="A0AAV3RL50"/>
<dbReference type="InterPro" id="IPR001841">
    <property type="entry name" value="Znf_RING"/>
</dbReference>
<comment type="caution">
    <text evidence="11">The sequence shown here is derived from an EMBL/GenBank/DDBJ whole genome shotgun (WGS) entry which is preliminary data.</text>
</comment>
<dbReference type="FunFam" id="3.30.40.10:FF:000022">
    <property type="entry name" value="E3 ubiquitin-protein ligase RING1-like"/>
    <property type="match status" value="1"/>
</dbReference>
<evidence type="ECO:0000256" key="9">
    <source>
        <dbReference type="SAM" id="MobiDB-lite"/>
    </source>
</evidence>